<accession>A0A381RBA7</accession>
<dbReference type="EMBL" id="UINC01001693">
    <property type="protein sequence ID" value="SUZ86653.1"/>
    <property type="molecule type" value="Genomic_DNA"/>
</dbReference>
<evidence type="ECO:0000256" key="2">
    <source>
        <dbReference type="ARBA" id="ARBA00010393"/>
    </source>
</evidence>
<comment type="similarity">
    <text evidence="2">Belongs to the PhoH family.</text>
</comment>
<evidence type="ECO:0000259" key="7">
    <source>
        <dbReference type="Pfam" id="PF02562"/>
    </source>
</evidence>
<gene>
    <name evidence="8" type="ORF">METZ01_LOCUS39507</name>
</gene>
<comment type="subcellular location">
    <subcellularLocation>
        <location evidence="1">Cytoplasm</location>
    </subcellularLocation>
</comment>
<feature type="domain" description="PhoH-like protein" evidence="7">
    <location>
        <begin position="102"/>
        <end position="304"/>
    </location>
</feature>
<evidence type="ECO:0000256" key="3">
    <source>
        <dbReference type="ARBA" id="ARBA00022490"/>
    </source>
</evidence>
<protein>
    <recommendedName>
        <fullName evidence="6">PhoH-like protein</fullName>
    </recommendedName>
</protein>
<organism evidence="8">
    <name type="scientific">marine metagenome</name>
    <dbReference type="NCBI Taxonomy" id="408172"/>
    <lineage>
        <taxon>unclassified sequences</taxon>
        <taxon>metagenomes</taxon>
        <taxon>ecological metagenomes</taxon>
    </lineage>
</organism>
<proteinExistence type="inferred from homology"/>
<keyword evidence="5" id="KW-0067">ATP-binding</keyword>
<dbReference type="InterPro" id="IPR027417">
    <property type="entry name" value="P-loop_NTPase"/>
</dbReference>
<evidence type="ECO:0000256" key="4">
    <source>
        <dbReference type="ARBA" id="ARBA00022741"/>
    </source>
</evidence>
<dbReference type="Pfam" id="PF02562">
    <property type="entry name" value="PhoH"/>
    <property type="match status" value="1"/>
</dbReference>
<reference evidence="8" key="1">
    <citation type="submission" date="2018-05" db="EMBL/GenBank/DDBJ databases">
        <authorList>
            <person name="Lanie J.A."/>
            <person name="Ng W.-L."/>
            <person name="Kazmierczak K.M."/>
            <person name="Andrzejewski T.M."/>
            <person name="Davidsen T.M."/>
            <person name="Wayne K.J."/>
            <person name="Tettelin H."/>
            <person name="Glass J.I."/>
            <person name="Rusch D."/>
            <person name="Podicherti R."/>
            <person name="Tsui H.-C.T."/>
            <person name="Winkler M.E."/>
        </authorList>
    </citation>
    <scope>NUCLEOTIDE SEQUENCE</scope>
</reference>
<sequence length="304" mass="34131">MLEKIIDLKDIELVNFLGIHNNNIQKIESAFPKTKIVSRGNKISIKGNKTQLLKVEKIILSLIIHFNKFGKIDNKTISNHITNGSSNEEKDIIVFGSNGKKILAKTSNQKKIVTLIKANDLVFVIGPAGTGKTYVSVALALKALKDQSIKKIIITRPVVEAGENLGFLPGDLQEKIDPYLRPIYDALQDMLPINKIKKYIENKTIEIAPIAYMRGRTLKNAFILLDEAQNTTPSQLKMFLTRLGPNSKMIVTGDISQIDLIKNQKSGLKDAIKRFRNINGIEFTTLDNTDVLRHSIVKRILEKY</sequence>
<dbReference type="PANTHER" id="PTHR30473">
    <property type="entry name" value="PROTEIN PHOH"/>
    <property type="match status" value="1"/>
</dbReference>
<keyword evidence="3" id="KW-0963">Cytoplasm</keyword>
<dbReference type="SUPFAM" id="SSF52540">
    <property type="entry name" value="P-loop containing nucleoside triphosphate hydrolases"/>
    <property type="match status" value="1"/>
</dbReference>
<dbReference type="InterPro" id="IPR051451">
    <property type="entry name" value="PhoH2-like"/>
</dbReference>
<evidence type="ECO:0000256" key="1">
    <source>
        <dbReference type="ARBA" id="ARBA00004496"/>
    </source>
</evidence>
<evidence type="ECO:0000256" key="6">
    <source>
        <dbReference type="ARBA" id="ARBA00039970"/>
    </source>
</evidence>
<name>A0A381RBA7_9ZZZZ</name>
<dbReference type="InterPro" id="IPR003714">
    <property type="entry name" value="PhoH"/>
</dbReference>
<dbReference type="GO" id="GO:0005829">
    <property type="term" value="C:cytosol"/>
    <property type="evidence" value="ECO:0007669"/>
    <property type="project" value="TreeGrafter"/>
</dbReference>
<evidence type="ECO:0000313" key="8">
    <source>
        <dbReference type="EMBL" id="SUZ86653.1"/>
    </source>
</evidence>
<dbReference type="PANTHER" id="PTHR30473:SF1">
    <property type="entry name" value="PHOH-LIKE PROTEIN"/>
    <property type="match status" value="1"/>
</dbReference>
<dbReference type="Gene3D" id="3.40.50.300">
    <property type="entry name" value="P-loop containing nucleotide triphosphate hydrolases"/>
    <property type="match status" value="1"/>
</dbReference>
<dbReference type="FunFam" id="3.40.50.300:FF:000013">
    <property type="entry name" value="PhoH family ATPase"/>
    <property type="match status" value="1"/>
</dbReference>
<evidence type="ECO:0000256" key="5">
    <source>
        <dbReference type="ARBA" id="ARBA00022840"/>
    </source>
</evidence>
<keyword evidence="4" id="KW-0547">Nucleotide-binding</keyword>
<dbReference type="AlphaFoldDB" id="A0A381RBA7"/>
<dbReference type="GO" id="GO:0005524">
    <property type="term" value="F:ATP binding"/>
    <property type="evidence" value="ECO:0007669"/>
    <property type="project" value="UniProtKB-KW"/>
</dbReference>